<feature type="compositionally biased region" description="Low complexity" evidence="1">
    <location>
        <begin position="340"/>
        <end position="362"/>
    </location>
</feature>
<dbReference type="GO" id="GO:0016236">
    <property type="term" value="P:macroautophagy"/>
    <property type="evidence" value="ECO:0007669"/>
    <property type="project" value="TreeGrafter"/>
</dbReference>
<evidence type="ECO:0000259" key="3">
    <source>
        <dbReference type="PROSITE" id="PS50213"/>
    </source>
</evidence>
<dbReference type="SMART" id="SM00554">
    <property type="entry name" value="FAS1"/>
    <property type="match status" value="2"/>
</dbReference>
<evidence type="ECO:0000313" key="4">
    <source>
        <dbReference type="EMBL" id="KAK3900756.1"/>
    </source>
</evidence>
<feature type="region of interest" description="Disordered" evidence="1">
    <location>
        <begin position="340"/>
        <end position="364"/>
    </location>
</feature>
<evidence type="ECO:0000256" key="2">
    <source>
        <dbReference type="SAM" id="SignalP"/>
    </source>
</evidence>
<reference evidence="4" key="1">
    <citation type="journal article" date="2023" name="Mol. Phylogenet. Evol.">
        <title>Genome-scale phylogeny and comparative genomics of the fungal order Sordariales.</title>
        <authorList>
            <person name="Hensen N."/>
            <person name="Bonometti L."/>
            <person name="Westerberg I."/>
            <person name="Brannstrom I.O."/>
            <person name="Guillou S."/>
            <person name="Cros-Aarteil S."/>
            <person name="Calhoun S."/>
            <person name="Haridas S."/>
            <person name="Kuo A."/>
            <person name="Mondo S."/>
            <person name="Pangilinan J."/>
            <person name="Riley R."/>
            <person name="LaButti K."/>
            <person name="Andreopoulos B."/>
            <person name="Lipzen A."/>
            <person name="Chen C."/>
            <person name="Yan M."/>
            <person name="Daum C."/>
            <person name="Ng V."/>
            <person name="Clum A."/>
            <person name="Steindorff A."/>
            <person name="Ohm R.A."/>
            <person name="Martin F."/>
            <person name="Silar P."/>
            <person name="Natvig D.O."/>
            <person name="Lalanne C."/>
            <person name="Gautier V."/>
            <person name="Ament-Velasquez S.L."/>
            <person name="Kruys A."/>
            <person name="Hutchinson M.I."/>
            <person name="Powell A.J."/>
            <person name="Barry K."/>
            <person name="Miller A.N."/>
            <person name="Grigoriev I.V."/>
            <person name="Debuchy R."/>
            <person name="Gladieux P."/>
            <person name="Hiltunen Thoren M."/>
            <person name="Johannesson H."/>
        </authorList>
    </citation>
    <scope>NUCLEOTIDE SEQUENCE</scope>
    <source>
        <strain evidence="4">CBS 103.79</strain>
    </source>
</reference>
<keyword evidence="5" id="KW-1185">Reference proteome</keyword>
<feature type="signal peptide" evidence="2">
    <location>
        <begin position="1"/>
        <end position="20"/>
    </location>
</feature>
<dbReference type="PANTHER" id="PTHR10900:SF77">
    <property type="entry name" value="FI19380P1"/>
    <property type="match status" value="1"/>
</dbReference>
<dbReference type="EMBL" id="MU855641">
    <property type="protein sequence ID" value="KAK3900756.1"/>
    <property type="molecule type" value="Genomic_DNA"/>
</dbReference>
<comment type="caution">
    <text evidence="4">The sequence shown here is derived from an EMBL/GenBank/DDBJ whole genome shotgun (WGS) entry which is preliminary data.</text>
</comment>
<reference evidence="4" key="2">
    <citation type="submission" date="2023-05" db="EMBL/GenBank/DDBJ databases">
        <authorList>
            <consortium name="Lawrence Berkeley National Laboratory"/>
            <person name="Steindorff A."/>
            <person name="Hensen N."/>
            <person name="Bonometti L."/>
            <person name="Westerberg I."/>
            <person name="Brannstrom I.O."/>
            <person name="Guillou S."/>
            <person name="Cros-Aarteil S."/>
            <person name="Calhoun S."/>
            <person name="Haridas S."/>
            <person name="Kuo A."/>
            <person name="Mondo S."/>
            <person name="Pangilinan J."/>
            <person name="Riley R."/>
            <person name="Labutti K."/>
            <person name="Andreopoulos B."/>
            <person name="Lipzen A."/>
            <person name="Chen C."/>
            <person name="Yanf M."/>
            <person name="Daum C."/>
            <person name="Ng V."/>
            <person name="Clum A."/>
            <person name="Ohm R."/>
            <person name="Martin F."/>
            <person name="Silar P."/>
            <person name="Natvig D."/>
            <person name="Lalanne C."/>
            <person name="Gautier V."/>
            <person name="Ament-Velasquez S.L."/>
            <person name="Kruys A."/>
            <person name="Hutchinson M.I."/>
            <person name="Powell A.J."/>
            <person name="Barry K."/>
            <person name="Miller A.N."/>
            <person name="Grigoriev I.V."/>
            <person name="Debuchy R."/>
            <person name="Gladieux P."/>
            <person name="Thoren M.H."/>
            <person name="Johannesson H."/>
        </authorList>
    </citation>
    <scope>NUCLEOTIDE SEQUENCE</scope>
    <source>
        <strain evidence="4">CBS 103.79</strain>
    </source>
</reference>
<name>A0AAN6RSR2_9PEZI</name>
<proteinExistence type="predicted"/>
<accession>A0AAN6RSR2</accession>
<dbReference type="Gene3D" id="2.30.180.10">
    <property type="entry name" value="FAS1 domain"/>
    <property type="match status" value="2"/>
</dbReference>
<feature type="domain" description="FAS1" evidence="3">
    <location>
        <begin position="21"/>
        <end position="170"/>
    </location>
</feature>
<sequence>MKWRQLLVLTAVRAARIAHGQTLEDVLTSQAATLSTLNSWLLSEELIFEVMSNAQGITLLAPSNNAISQLYNTALATQLATDPNLLTAFLSYHVLNGVYQMSDFTSNRLGSFPTFMNMAGYSNVSGGQTIETLSENGAVTFITGNGAETNVETYDFKYAGGTLHIIDSVLTIPGSVTDTLLSGGRTAAVGALRRAGIEDALNAASDVTIFVPTNDAFNAIGSTVNSMTLEQLTQVLNYHIIQGKVLYSQLISGGSEATREGNSINFRLGGGSLFVNSARIVDSDILVGNGVVHVVDNVLNPSNTTATPVTTASTQAPAFDGATTTTGGVPFTSAVVTTTTTSTSTHTGTATATASATGATSSGDPSALDSAAADTTIRAVVALGGVRAGWTVFWASCLAAAGDGWLGAGRVSALAMCASLASLWYL</sequence>
<protein>
    <submittedName>
        <fullName evidence="4">FAS1 domain-containing protein</fullName>
    </submittedName>
</protein>
<dbReference type="PANTHER" id="PTHR10900">
    <property type="entry name" value="PERIOSTIN-RELATED"/>
    <property type="match status" value="1"/>
</dbReference>
<evidence type="ECO:0000256" key="1">
    <source>
        <dbReference type="SAM" id="MobiDB-lite"/>
    </source>
</evidence>
<dbReference type="AlphaFoldDB" id="A0AAN6RSR2"/>
<dbReference type="GO" id="GO:0000329">
    <property type="term" value="C:fungal-type vacuole membrane"/>
    <property type="evidence" value="ECO:0007669"/>
    <property type="project" value="TreeGrafter"/>
</dbReference>
<dbReference type="InterPro" id="IPR000782">
    <property type="entry name" value="FAS1_domain"/>
</dbReference>
<dbReference type="Proteomes" id="UP001303889">
    <property type="component" value="Unassembled WGS sequence"/>
</dbReference>
<keyword evidence="2" id="KW-0732">Signal</keyword>
<feature type="domain" description="FAS1" evidence="3">
    <location>
        <begin position="173"/>
        <end position="299"/>
    </location>
</feature>
<evidence type="ECO:0000313" key="5">
    <source>
        <dbReference type="Proteomes" id="UP001303889"/>
    </source>
</evidence>
<dbReference type="SUPFAM" id="SSF82153">
    <property type="entry name" value="FAS1 domain"/>
    <property type="match status" value="2"/>
</dbReference>
<dbReference type="Pfam" id="PF02469">
    <property type="entry name" value="Fasciclin"/>
    <property type="match status" value="2"/>
</dbReference>
<dbReference type="PROSITE" id="PS50213">
    <property type="entry name" value="FAS1"/>
    <property type="match status" value="2"/>
</dbReference>
<feature type="chain" id="PRO_5042903071" evidence="2">
    <location>
        <begin position="21"/>
        <end position="426"/>
    </location>
</feature>
<dbReference type="InterPro" id="IPR036378">
    <property type="entry name" value="FAS1_dom_sf"/>
</dbReference>
<dbReference type="InterPro" id="IPR050904">
    <property type="entry name" value="Adhesion/Biosynth-related"/>
</dbReference>
<organism evidence="4 5">
    <name type="scientific">Staphylotrichum tortipilum</name>
    <dbReference type="NCBI Taxonomy" id="2831512"/>
    <lineage>
        <taxon>Eukaryota</taxon>
        <taxon>Fungi</taxon>
        <taxon>Dikarya</taxon>
        <taxon>Ascomycota</taxon>
        <taxon>Pezizomycotina</taxon>
        <taxon>Sordariomycetes</taxon>
        <taxon>Sordariomycetidae</taxon>
        <taxon>Sordariales</taxon>
        <taxon>Chaetomiaceae</taxon>
        <taxon>Staphylotrichum</taxon>
    </lineage>
</organism>
<gene>
    <name evidence="4" type="ORF">C8A05DRAFT_16976</name>
</gene>